<dbReference type="PANTHER" id="PTHR28118">
    <property type="entry name" value="POLYNUCLEOTIDE 5'-TRIPHOSPHATASE-RELATED"/>
    <property type="match status" value="1"/>
</dbReference>
<dbReference type="InterPro" id="IPR033469">
    <property type="entry name" value="CYTH-like_dom_sf"/>
</dbReference>
<comment type="caution">
    <text evidence="11">The sequence shown here is derived from an EMBL/GenBank/DDBJ whole genome shotgun (WGS) entry which is preliminary data.</text>
</comment>
<evidence type="ECO:0000256" key="4">
    <source>
        <dbReference type="ARBA" id="ARBA00022664"/>
    </source>
</evidence>
<dbReference type="GO" id="GO:0006370">
    <property type="term" value="P:7-methylguanosine mRNA capping"/>
    <property type="evidence" value="ECO:0007669"/>
    <property type="project" value="UniProtKB-UniRule"/>
</dbReference>
<organism evidence="11 12">
    <name type="scientific">Rhizodiscina lignyota</name>
    <dbReference type="NCBI Taxonomy" id="1504668"/>
    <lineage>
        <taxon>Eukaryota</taxon>
        <taxon>Fungi</taxon>
        <taxon>Dikarya</taxon>
        <taxon>Ascomycota</taxon>
        <taxon>Pezizomycotina</taxon>
        <taxon>Dothideomycetes</taxon>
        <taxon>Pleosporomycetidae</taxon>
        <taxon>Aulographales</taxon>
        <taxon>Rhizodiscinaceae</taxon>
        <taxon>Rhizodiscina</taxon>
    </lineage>
</organism>
<evidence type="ECO:0000313" key="11">
    <source>
        <dbReference type="EMBL" id="KAF2103156.1"/>
    </source>
</evidence>
<dbReference type="GO" id="GO:0031533">
    <property type="term" value="C:mRNA capping enzyme complex"/>
    <property type="evidence" value="ECO:0007669"/>
    <property type="project" value="UniProtKB-UniRule"/>
</dbReference>
<dbReference type="EC" id="3.6.1.74" evidence="8"/>
<dbReference type="GO" id="GO:0004651">
    <property type="term" value="F:polynucleotide 5'-phosphatase activity"/>
    <property type="evidence" value="ECO:0007669"/>
    <property type="project" value="UniProtKB-UniRule"/>
</dbReference>
<name>A0A9P4IRX3_9PEZI</name>
<dbReference type="InterPro" id="IPR004206">
    <property type="entry name" value="mRNA_triPase_Cet1"/>
</dbReference>
<evidence type="ECO:0000256" key="1">
    <source>
        <dbReference type="ARBA" id="ARBA00001946"/>
    </source>
</evidence>
<feature type="compositionally biased region" description="Basic and acidic residues" evidence="9">
    <location>
        <begin position="155"/>
        <end position="171"/>
    </location>
</feature>
<evidence type="ECO:0000256" key="3">
    <source>
        <dbReference type="ARBA" id="ARBA00006345"/>
    </source>
</evidence>
<gene>
    <name evidence="11" type="ORF">NA57DRAFT_52686</name>
</gene>
<keyword evidence="12" id="KW-1185">Reference proteome</keyword>
<dbReference type="Gene3D" id="3.20.100.10">
    <property type="entry name" value="mRNA triphosphatase Cet1-like"/>
    <property type="match status" value="1"/>
</dbReference>
<evidence type="ECO:0000313" key="12">
    <source>
        <dbReference type="Proteomes" id="UP000799772"/>
    </source>
</evidence>
<feature type="compositionally biased region" description="Low complexity" evidence="9">
    <location>
        <begin position="277"/>
        <end position="304"/>
    </location>
</feature>
<evidence type="ECO:0000256" key="8">
    <source>
        <dbReference type="RuleBase" id="RU367053"/>
    </source>
</evidence>
<dbReference type="PANTHER" id="PTHR28118:SF1">
    <property type="entry name" value="POLYNUCLEOTIDE 5'-TRIPHOSPHATASE CTL1-RELATED"/>
    <property type="match status" value="1"/>
</dbReference>
<feature type="compositionally biased region" description="Polar residues" evidence="9">
    <location>
        <begin position="173"/>
        <end position="183"/>
    </location>
</feature>
<dbReference type="InterPro" id="IPR040343">
    <property type="entry name" value="Cet1/Ctl1"/>
</dbReference>
<feature type="domain" description="mRNA triphosphatase Cet1-like" evidence="10">
    <location>
        <begin position="329"/>
        <end position="571"/>
    </location>
</feature>
<dbReference type="Pfam" id="PF02940">
    <property type="entry name" value="mRNA_triPase"/>
    <property type="match status" value="1"/>
</dbReference>
<feature type="compositionally biased region" description="Polar residues" evidence="9">
    <location>
        <begin position="1"/>
        <end position="12"/>
    </location>
</feature>
<evidence type="ECO:0000256" key="5">
    <source>
        <dbReference type="ARBA" id="ARBA00022801"/>
    </source>
</evidence>
<accession>A0A9P4IRX3</accession>
<dbReference type="AlphaFoldDB" id="A0A9P4IRX3"/>
<comment type="function">
    <text evidence="8">First step of mRNA capping. Converts the 5'-triphosphate end of a nascent mRNA chain into a diphosphate end.</text>
</comment>
<keyword evidence="5 8" id="KW-0378">Hydrolase</keyword>
<protein>
    <recommendedName>
        <fullName evidence="8">mRNA-capping enzyme subunit beta</fullName>
        <ecNumber evidence="8">3.6.1.74</ecNumber>
    </recommendedName>
    <alternativeName>
        <fullName evidence="8">mRNA 5'-phosphatase</fullName>
    </alternativeName>
    <alternativeName>
        <fullName evidence="8">mRNA 5'-triphosphate monophosphatase</fullName>
    </alternativeName>
</protein>
<evidence type="ECO:0000259" key="10">
    <source>
        <dbReference type="Pfam" id="PF02940"/>
    </source>
</evidence>
<dbReference type="SUPFAM" id="SSF55154">
    <property type="entry name" value="CYTH-like phosphatases"/>
    <property type="match status" value="1"/>
</dbReference>
<dbReference type="InterPro" id="IPR037009">
    <property type="entry name" value="mRNA_triPase_Cet1_sf"/>
</dbReference>
<evidence type="ECO:0000256" key="7">
    <source>
        <dbReference type="ARBA" id="ARBA00047740"/>
    </source>
</evidence>
<dbReference type="GO" id="GO:0140818">
    <property type="term" value="F:mRNA 5'-triphosphate monophosphatase activity"/>
    <property type="evidence" value="ECO:0007669"/>
    <property type="project" value="UniProtKB-EC"/>
</dbReference>
<keyword evidence="8" id="KW-0506">mRNA capping</keyword>
<dbReference type="OrthoDB" id="272147at2759"/>
<evidence type="ECO:0000256" key="9">
    <source>
        <dbReference type="SAM" id="MobiDB-lite"/>
    </source>
</evidence>
<reference evidence="11" key="1">
    <citation type="journal article" date="2020" name="Stud. Mycol.">
        <title>101 Dothideomycetes genomes: a test case for predicting lifestyles and emergence of pathogens.</title>
        <authorList>
            <person name="Haridas S."/>
            <person name="Albert R."/>
            <person name="Binder M."/>
            <person name="Bloem J."/>
            <person name="Labutti K."/>
            <person name="Salamov A."/>
            <person name="Andreopoulos B."/>
            <person name="Baker S."/>
            <person name="Barry K."/>
            <person name="Bills G."/>
            <person name="Bluhm B."/>
            <person name="Cannon C."/>
            <person name="Castanera R."/>
            <person name="Culley D."/>
            <person name="Daum C."/>
            <person name="Ezra D."/>
            <person name="Gonzalez J."/>
            <person name="Henrissat B."/>
            <person name="Kuo A."/>
            <person name="Liang C."/>
            <person name="Lipzen A."/>
            <person name="Lutzoni F."/>
            <person name="Magnuson J."/>
            <person name="Mondo S."/>
            <person name="Nolan M."/>
            <person name="Ohm R."/>
            <person name="Pangilinan J."/>
            <person name="Park H.-J."/>
            <person name="Ramirez L."/>
            <person name="Alfaro M."/>
            <person name="Sun H."/>
            <person name="Tritt A."/>
            <person name="Yoshinaga Y."/>
            <person name="Zwiers L.-H."/>
            <person name="Turgeon B."/>
            <person name="Goodwin S."/>
            <person name="Spatafora J."/>
            <person name="Crous P."/>
            <person name="Grigoriev I."/>
        </authorList>
    </citation>
    <scope>NUCLEOTIDE SEQUENCE</scope>
    <source>
        <strain evidence="11">CBS 133067</strain>
    </source>
</reference>
<comment type="subcellular location">
    <subcellularLocation>
        <location evidence="2 8">Nucleus</location>
    </subcellularLocation>
</comment>
<feature type="compositionally biased region" description="Polar residues" evidence="9">
    <location>
        <begin position="247"/>
        <end position="260"/>
    </location>
</feature>
<sequence>MDLRNILNTDGSANKAPAPTGRSMSISADQFAHPPPRMQPVRAYSSIGDLSPESQRSILQSHPPPLLRTSPEIQRDIMQSQTPTTAHSSPDFQRDILNPQAPPSAGLSSPSDRAIRKSSTPAPPPAPEFNSRPSMAAPPADRDAQSTDSRTSQKRKADAAFDGETQIRPERPSVSTNASSDMQNHGAVEKMSATPDGTPTPTIKREPGSAPSVTEQPARKKRKYLEVPKWAQRQPVGSRRFHGPSKSLVNGHSQRPSSREATPARGPERSEQPNPPQSQVQQPHVQQPHVQQPHVQQPHVQQPHGMQAHGMPEPNIAAISAFYETRRAVMTFLQQYVVAGGDPSIAQTPTGAPPPAIAHWEIEAKLGKIINKMTGERLDLGIQTEAVLRPNVHDVRFESGVTPQQYQRLNQYLNEATRLSMGKGRVPITYKHPRETDAFYELNQTGYLQLPQMARQVINPNHKRKMRITTDSKTNQITAKIVKARVADIDILRPDNDLDLRISVNLEIEFPGEINDYINLTMSPRSQRDNSAREKDRLSYTHQATQIDLTKVTTTDVDGPPTVQHEVEVEVDGHTIVAEGQKCVLQQPNLYEEVVGQFVENAIVLVRAADDIHQPRYCL</sequence>
<keyword evidence="6 8" id="KW-0539">Nucleus</keyword>
<comment type="cofactor">
    <cofactor evidence="1 8">
        <name>Mg(2+)</name>
        <dbReference type="ChEBI" id="CHEBI:18420"/>
    </cofactor>
</comment>
<feature type="compositionally biased region" description="Polar residues" evidence="9">
    <location>
        <begin position="77"/>
        <end position="91"/>
    </location>
</feature>
<comment type="subunit">
    <text evidence="8">Heterodimer. The mRNA-capping enzyme is composed of two separate chains alpha and beta, respectively a mRNA guanylyltransferase and an mRNA 5'-triphosphate monophosphatase.</text>
</comment>
<feature type="region of interest" description="Disordered" evidence="9">
    <location>
        <begin position="1"/>
        <end position="312"/>
    </location>
</feature>
<comment type="catalytic activity">
    <reaction evidence="7">
        <text>a 5'-end triphospho-ribonucleoside in mRNA + H2O = a 5'-end diphospho-ribonucleoside in mRNA + phosphate + H(+)</text>
        <dbReference type="Rhea" id="RHEA:67004"/>
        <dbReference type="Rhea" id="RHEA-COMP:17164"/>
        <dbReference type="Rhea" id="RHEA-COMP:17165"/>
        <dbReference type="ChEBI" id="CHEBI:15377"/>
        <dbReference type="ChEBI" id="CHEBI:15378"/>
        <dbReference type="ChEBI" id="CHEBI:43474"/>
        <dbReference type="ChEBI" id="CHEBI:167616"/>
        <dbReference type="ChEBI" id="CHEBI:167618"/>
        <dbReference type="EC" id="3.6.1.74"/>
    </reaction>
    <physiologicalReaction direction="left-to-right" evidence="7">
        <dbReference type="Rhea" id="RHEA:67005"/>
    </physiologicalReaction>
</comment>
<keyword evidence="4 8" id="KW-0507">mRNA processing</keyword>
<dbReference type="Proteomes" id="UP000799772">
    <property type="component" value="Unassembled WGS sequence"/>
</dbReference>
<evidence type="ECO:0000256" key="2">
    <source>
        <dbReference type="ARBA" id="ARBA00004123"/>
    </source>
</evidence>
<evidence type="ECO:0000256" key="6">
    <source>
        <dbReference type="ARBA" id="ARBA00023242"/>
    </source>
</evidence>
<dbReference type="CDD" id="cd07470">
    <property type="entry name" value="CYTH-like_mRNA_RTPase"/>
    <property type="match status" value="1"/>
</dbReference>
<comment type="similarity">
    <text evidence="3 8">Belongs to the fungal TPase family.</text>
</comment>
<proteinExistence type="inferred from homology"/>
<dbReference type="EMBL" id="ML978122">
    <property type="protein sequence ID" value="KAF2103156.1"/>
    <property type="molecule type" value="Genomic_DNA"/>
</dbReference>